<proteinExistence type="inferred from homology"/>
<keyword evidence="5 7" id="KW-1133">Transmembrane helix</keyword>
<accession>A0A5C6U5W5</accession>
<dbReference type="GO" id="GO:0004016">
    <property type="term" value="F:adenylate cyclase activity"/>
    <property type="evidence" value="ECO:0007669"/>
    <property type="project" value="UniProtKB-ARBA"/>
</dbReference>
<dbReference type="SMART" id="SM00044">
    <property type="entry name" value="CYCc"/>
    <property type="match status" value="1"/>
</dbReference>
<keyword evidence="3" id="KW-1003">Cell membrane</keyword>
<gene>
    <name evidence="9" type="ORF">FSC37_19670</name>
</gene>
<dbReference type="Pfam" id="PF00211">
    <property type="entry name" value="Guanylate_cyc"/>
    <property type="match status" value="1"/>
</dbReference>
<evidence type="ECO:0000256" key="1">
    <source>
        <dbReference type="ARBA" id="ARBA00004196"/>
    </source>
</evidence>
<dbReference type="GO" id="GO:0035556">
    <property type="term" value="P:intracellular signal transduction"/>
    <property type="evidence" value="ECO:0007669"/>
    <property type="project" value="InterPro"/>
</dbReference>
<comment type="caution">
    <text evidence="9">The sequence shown here is derived from an EMBL/GenBank/DDBJ whole genome shotgun (WGS) entry which is preliminary data.</text>
</comment>
<dbReference type="InterPro" id="IPR001054">
    <property type="entry name" value="A/G_cyclase"/>
</dbReference>
<name>A0A5C6U5W5_9BURK</name>
<evidence type="ECO:0000313" key="9">
    <source>
        <dbReference type="EMBL" id="TXC67138.1"/>
    </source>
</evidence>
<feature type="domain" description="Guanylate cyclase" evidence="8">
    <location>
        <begin position="453"/>
        <end position="585"/>
    </location>
</feature>
<protein>
    <submittedName>
        <fullName evidence="9">Adenylate/guanylate cyclase domain-containing protein</fullName>
    </submittedName>
</protein>
<dbReference type="GO" id="GO:0006171">
    <property type="term" value="P:cAMP biosynthetic process"/>
    <property type="evidence" value="ECO:0007669"/>
    <property type="project" value="TreeGrafter"/>
</dbReference>
<dbReference type="CDD" id="cd07302">
    <property type="entry name" value="CHD"/>
    <property type="match status" value="1"/>
</dbReference>
<dbReference type="PROSITE" id="PS50125">
    <property type="entry name" value="GUANYLATE_CYCLASE_2"/>
    <property type="match status" value="1"/>
</dbReference>
<dbReference type="EMBL" id="VOPW01000001">
    <property type="protein sequence ID" value="TXC67138.1"/>
    <property type="molecule type" value="Genomic_DNA"/>
</dbReference>
<dbReference type="SUPFAM" id="SSF55073">
    <property type="entry name" value="Nucleotide cyclase"/>
    <property type="match status" value="1"/>
</dbReference>
<evidence type="ECO:0000256" key="2">
    <source>
        <dbReference type="ARBA" id="ARBA00005381"/>
    </source>
</evidence>
<feature type="transmembrane region" description="Helical" evidence="7">
    <location>
        <begin position="362"/>
        <end position="382"/>
    </location>
</feature>
<evidence type="ECO:0000256" key="4">
    <source>
        <dbReference type="ARBA" id="ARBA00022692"/>
    </source>
</evidence>
<dbReference type="InterPro" id="IPR050697">
    <property type="entry name" value="Adenylyl/Guanylyl_Cyclase_3/4"/>
</dbReference>
<reference evidence="9 10" key="1">
    <citation type="submission" date="2019-08" db="EMBL/GenBank/DDBJ databases">
        <authorList>
            <person name="Khan S.A."/>
            <person name="Jeon C.O."/>
            <person name="Jeong S.E."/>
        </authorList>
    </citation>
    <scope>NUCLEOTIDE SEQUENCE [LARGE SCALE GENOMIC DNA]</scope>
    <source>
        <strain evidence="10">IMCC1728</strain>
    </source>
</reference>
<feature type="transmembrane region" description="Helical" evidence="7">
    <location>
        <begin position="388"/>
        <end position="412"/>
    </location>
</feature>
<dbReference type="PANTHER" id="PTHR43081:SF1">
    <property type="entry name" value="ADENYLATE CYCLASE, TERMINAL-DIFFERENTIATION SPECIFIC"/>
    <property type="match status" value="1"/>
</dbReference>
<sequence>MSPRALRVLRWALLGFALTFTLLHASGIAPLRFLQQLDLAIDDARLRAALPGTKDPRIVIVDIDDASPARIGRWPWPRERIAALADELFGRQQAATVGFDLAFAEPEHGDEVLARALAGRPAVLGYIVSNGPAAQRTGVLPPPVIPPEALGADRPAVARWSGHAASVETLATAAPVAGFFNALPDVDGVVRSLPLLAEVDGALRESLALAMLRLHAGSPRVQPVLAGPVLAAIELEQGNDRLRIPLDARGAVKVPFRGAGGPAGGSFDYVSAADLIEGRLPAATLAGKLVLVGSSAPGVFDLRSTPVAAVYPGVEVHASVLSGLLDGRGPLAPDWSRGYEVAQLLAVTALLALLLPRLRPAAAAFATLGLAAALIAIDQWLYRRHGPALPLASALLLTALVYAGITGWGVVVEGARRRQLARLFGTYVPPELVAQMARDPQRYGMQAENRVLTIMFCDMRNFTRISEALPPEELRALINRFFSAMTEEIRAHRGTLDKYIGDAIMAFWGAPVADDDHALHAVQAALAMIGRLDGLNRELRERGLPEIGLGIGVNTGLVCVGDMGSDIRRSYTVMGDAVNLASRIEALTRIYEVDIVLGQATKEAVREALPLIEVDRVRVKGKQQAVTLFTPVSRVHANDSRFAEEVRLWNLALVHYRRQDAKQALTSLAALRDGFGSSALAGLYRQLGERIERWSLQPEPPEWDGTRTFDSK</sequence>
<dbReference type="Gene3D" id="3.30.70.1230">
    <property type="entry name" value="Nucleotide cyclase"/>
    <property type="match status" value="1"/>
</dbReference>
<keyword evidence="6 7" id="KW-0472">Membrane</keyword>
<dbReference type="AlphaFoldDB" id="A0A5C6U5W5"/>
<evidence type="ECO:0000259" key="8">
    <source>
        <dbReference type="PROSITE" id="PS50125"/>
    </source>
</evidence>
<evidence type="ECO:0000256" key="6">
    <source>
        <dbReference type="ARBA" id="ARBA00023136"/>
    </source>
</evidence>
<comment type="similarity">
    <text evidence="2">Belongs to the adenylyl cyclase class-3 family.</text>
</comment>
<dbReference type="Proteomes" id="UP000321832">
    <property type="component" value="Unassembled WGS sequence"/>
</dbReference>
<comment type="subcellular location">
    <subcellularLocation>
        <location evidence="1">Cell envelope</location>
    </subcellularLocation>
</comment>
<dbReference type="InterPro" id="IPR029787">
    <property type="entry name" value="Nucleotide_cyclase"/>
</dbReference>
<dbReference type="SMART" id="SM01080">
    <property type="entry name" value="CHASE2"/>
    <property type="match status" value="1"/>
</dbReference>
<dbReference type="Pfam" id="PF05226">
    <property type="entry name" value="CHASE2"/>
    <property type="match status" value="1"/>
</dbReference>
<evidence type="ECO:0000313" key="10">
    <source>
        <dbReference type="Proteomes" id="UP000321832"/>
    </source>
</evidence>
<evidence type="ECO:0000256" key="5">
    <source>
        <dbReference type="ARBA" id="ARBA00022989"/>
    </source>
</evidence>
<dbReference type="InterPro" id="IPR007890">
    <property type="entry name" value="CHASE2"/>
</dbReference>
<organism evidence="9 10">
    <name type="scientific">Piscinibacter aquaticus</name>
    <dbReference type="NCBI Taxonomy" id="392597"/>
    <lineage>
        <taxon>Bacteria</taxon>
        <taxon>Pseudomonadati</taxon>
        <taxon>Pseudomonadota</taxon>
        <taxon>Betaproteobacteria</taxon>
        <taxon>Burkholderiales</taxon>
        <taxon>Sphaerotilaceae</taxon>
        <taxon>Piscinibacter</taxon>
    </lineage>
</organism>
<dbReference type="PANTHER" id="PTHR43081">
    <property type="entry name" value="ADENYLATE CYCLASE, TERMINAL-DIFFERENTIATION SPECIFIC-RELATED"/>
    <property type="match status" value="1"/>
</dbReference>
<evidence type="ECO:0000256" key="3">
    <source>
        <dbReference type="ARBA" id="ARBA00022475"/>
    </source>
</evidence>
<keyword evidence="4 7" id="KW-0812">Transmembrane</keyword>
<dbReference type="GO" id="GO:0030313">
    <property type="term" value="C:cell envelope"/>
    <property type="evidence" value="ECO:0007669"/>
    <property type="project" value="UniProtKB-SubCell"/>
</dbReference>
<dbReference type="FunFam" id="3.30.70.1230:FF:000016">
    <property type="entry name" value="Adenylate/guanylate cyclase domain-containing protein"/>
    <property type="match status" value="1"/>
</dbReference>
<keyword evidence="10" id="KW-1185">Reference proteome</keyword>
<evidence type="ECO:0000256" key="7">
    <source>
        <dbReference type="SAM" id="Phobius"/>
    </source>
</evidence>